<evidence type="ECO:0000256" key="6">
    <source>
        <dbReference type="ARBA" id="ARBA00023128"/>
    </source>
</evidence>
<dbReference type="PANTHER" id="PTHR13184">
    <property type="entry name" value="37S RIBOSOMAL PROTEIN S22"/>
    <property type="match status" value="1"/>
</dbReference>
<dbReference type="GO" id="GO:0046872">
    <property type="term" value="F:metal ion binding"/>
    <property type="evidence" value="ECO:0007669"/>
    <property type="project" value="UniProtKB-KW"/>
</dbReference>
<dbReference type="Pfam" id="PF09243">
    <property type="entry name" value="Rsm22"/>
    <property type="match status" value="1"/>
</dbReference>
<proteinExistence type="predicted"/>
<dbReference type="PANTHER" id="PTHR13184:SF5">
    <property type="entry name" value="METHYLTRANSFERASE-LIKE PROTEIN 17, MITOCHONDRIAL"/>
    <property type="match status" value="1"/>
</dbReference>
<dbReference type="GO" id="GO:0005763">
    <property type="term" value="C:mitochondrial small ribosomal subunit"/>
    <property type="evidence" value="ECO:0007669"/>
    <property type="project" value="TreeGrafter"/>
</dbReference>
<keyword evidence="5" id="KW-0411">Iron-sulfur</keyword>
<dbReference type="AlphaFoldDB" id="A0A5K3ESJ6"/>
<evidence type="ECO:0000313" key="8">
    <source>
        <dbReference type="WBParaSite" id="MCU_002777-RA"/>
    </source>
</evidence>
<dbReference type="GO" id="GO:0008168">
    <property type="term" value="F:methyltransferase activity"/>
    <property type="evidence" value="ECO:0007669"/>
    <property type="project" value="InterPro"/>
</dbReference>
<evidence type="ECO:0000256" key="7">
    <source>
        <dbReference type="ARBA" id="ARBA00045681"/>
    </source>
</evidence>
<comment type="function">
    <text evidence="7">Mitochondrial ribosome (mitoribosome) assembly factor. Binds at the interface of the head and body domains of the mitochondrial small ribosomal subunit (mt-SSU), occluding the mRNA channel and preventing compaction of the head domain towards the body. Probable inactive methyltransferase: retains the characteristic folding and ability to bind S-adenosyl-L-methionine, but it probably lost its methyltransferase activity.</text>
</comment>
<evidence type="ECO:0000256" key="1">
    <source>
        <dbReference type="ARBA" id="ARBA00004173"/>
    </source>
</evidence>
<evidence type="ECO:0000256" key="4">
    <source>
        <dbReference type="ARBA" id="ARBA00023004"/>
    </source>
</evidence>
<dbReference type="GO" id="GO:0051536">
    <property type="term" value="F:iron-sulfur cluster binding"/>
    <property type="evidence" value="ECO:0007669"/>
    <property type="project" value="UniProtKB-KW"/>
</dbReference>
<dbReference type="GO" id="GO:0006412">
    <property type="term" value="P:translation"/>
    <property type="evidence" value="ECO:0007669"/>
    <property type="project" value="InterPro"/>
</dbReference>
<reference evidence="8" key="1">
    <citation type="submission" date="2019-11" db="UniProtKB">
        <authorList>
            <consortium name="WormBaseParasite"/>
        </authorList>
    </citation>
    <scope>IDENTIFICATION</scope>
</reference>
<protein>
    <submittedName>
        <fullName evidence="8">Mitochondrial small ribosomal subunit Rsm22</fullName>
    </submittedName>
</protein>
<dbReference type="InterPro" id="IPR052571">
    <property type="entry name" value="Mt_RNA_Methyltransferase"/>
</dbReference>
<keyword evidence="6" id="KW-0496">Mitochondrion</keyword>
<keyword evidence="4" id="KW-0408">Iron</keyword>
<evidence type="ECO:0000256" key="5">
    <source>
        <dbReference type="ARBA" id="ARBA00023014"/>
    </source>
</evidence>
<name>A0A5K3ESJ6_MESCO</name>
<dbReference type="InterPro" id="IPR015324">
    <property type="entry name" value="Ribosomal_Rsm22-like"/>
</dbReference>
<evidence type="ECO:0000256" key="3">
    <source>
        <dbReference type="ARBA" id="ARBA00022946"/>
    </source>
</evidence>
<keyword evidence="3" id="KW-0809">Transit peptide</keyword>
<accession>A0A5K3ESJ6</accession>
<dbReference type="WBParaSite" id="MCU_002777-RA">
    <property type="protein sequence ID" value="MCU_002777-RA"/>
    <property type="gene ID" value="MCU_002777"/>
</dbReference>
<keyword evidence="2" id="KW-0479">Metal-binding</keyword>
<comment type="subcellular location">
    <subcellularLocation>
        <location evidence="1">Mitochondrion</location>
    </subcellularLocation>
</comment>
<evidence type="ECO:0000256" key="2">
    <source>
        <dbReference type="ARBA" id="ARBA00022723"/>
    </source>
</evidence>
<organism evidence="8">
    <name type="scientific">Mesocestoides corti</name>
    <name type="common">Flatworm</name>
    <dbReference type="NCBI Taxonomy" id="53468"/>
    <lineage>
        <taxon>Eukaryota</taxon>
        <taxon>Metazoa</taxon>
        <taxon>Spiralia</taxon>
        <taxon>Lophotrochozoa</taxon>
        <taxon>Platyhelminthes</taxon>
        <taxon>Cestoda</taxon>
        <taxon>Eucestoda</taxon>
        <taxon>Cyclophyllidea</taxon>
        <taxon>Mesocestoididae</taxon>
        <taxon>Mesocestoides</taxon>
    </lineage>
</organism>
<sequence length="489" mass="55146">MKATRSLSKYWQKTVSGTQKYTIAPDFHQKMVALKQGVVSSKSDPEMPSRAALRQHKYYFSLPPFCLPDQLDQAATDYLREHSLYSVKHLSQLSTRLVNYLHERELLSERDIVERIKRKKGTQTPDDLPETEDVDPGIESVLQYHLDAPFVGADRAVREEQQADLSAWKYTEENSQLYLVGRLAPNFAVACRVLYELRKRCPLFVPHSFFDFASGLGTYTWVVNTVWPAGCIRGHYLVEASRPMTSLAEFLLSVRGQGIAPGTTVFPGVHHRRFMPSTEVTADLVMSGYALLEMAGERDRRRVVENLWARTTGFLVLIEEGTKAGHSALLEARDWLIQSGNRNGRDGEELHIFAPCPHSQTCGKSGIGCSSSVRYYNFGLTKDPAYPSSERFSYLVVSRGDWRRYSKEPEGRDLHPRIVSSSPVGKGSAFDVDLCLPNGECERVAFSKSGTHRTLYFFLKNARAGDIAPCERTEECNENNIVEEKSGIE</sequence>
<dbReference type="GO" id="GO:0003735">
    <property type="term" value="F:structural constituent of ribosome"/>
    <property type="evidence" value="ECO:0007669"/>
    <property type="project" value="TreeGrafter"/>
</dbReference>